<proteinExistence type="inferred from homology"/>
<comment type="similarity">
    <text evidence="1">Belongs to the IWR1/SLC7A6OS family.</text>
</comment>
<evidence type="ECO:0000256" key="1">
    <source>
        <dbReference type="ARBA" id="ARBA00010218"/>
    </source>
</evidence>
<feature type="compositionally biased region" description="Acidic residues" evidence="2">
    <location>
        <begin position="369"/>
        <end position="386"/>
    </location>
</feature>
<dbReference type="GO" id="GO:0006606">
    <property type="term" value="P:protein import into nucleus"/>
    <property type="evidence" value="ECO:0007669"/>
    <property type="project" value="InterPro"/>
</dbReference>
<dbReference type="InterPro" id="IPR013883">
    <property type="entry name" value="TF_Iwr1_dom"/>
</dbReference>
<feature type="domain" description="Transcription factor Iwr1" evidence="3">
    <location>
        <begin position="329"/>
        <end position="398"/>
    </location>
</feature>
<feature type="compositionally biased region" description="Acidic residues" evidence="2">
    <location>
        <begin position="394"/>
        <end position="405"/>
    </location>
</feature>
<dbReference type="InterPro" id="IPR040150">
    <property type="entry name" value="Iwr1"/>
</dbReference>
<feature type="region of interest" description="Disordered" evidence="2">
    <location>
        <begin position="26"/>
        <end position="238"/>
    </location>
</feature>
<sequence>MSLPPVTVQIKRKATDEPVDFLRVQESHGKRQRRATGFIFSRQTATVTAPGLEKDPATNLQAPAGDATQPYGSSILQTTAAPTSQAESSQLEKGAGPSIADKPFQSTVPLPVEPPSRKRPADCDVPDIPLTVAPARRFHMSRTPTNPLNPVPGGQVRKRGTRTHPSIFVERKGSSRPIPKPQVAPSALEPTSTQPEQARVQKKPGRSSRSQLVPDSHAGKPKQPTSPPQDVRLPPGLVMPWGVNSEQRAAEMQAFAMQEIGKNLAEAEASKASPGLATKGARNKNSQSRFKPKKPVLRYHERHPNEMMDNPSMIDAEEYMSDEDMDDSEYIIDTYVRIPDNALESSDKERNVGILVLESQPDIDKFYLEESESDEEEEDDEEDENAEDHYTADYPDDEVDSDDEFDRNPYLYHNHNASDLEESDEDDATFSDDETDDSKYPWMKRT</sequence>
<reference evidence="4 5" key="1">
    <citation type="submission" date="2018-05" db="EMBL/GenBank/DDBJ databases">
        <title>Genome sequencing and assembly of the regulated plant pathogen Lachnellula willkommii and related sister species for the development of diagnostic species identification markers.</title>
        <authorList>
            <person name="Giroux E."/>
            <person name="Bilodeau G."/>
        </authorList>
    </citation>
    <scope>NUCLEOTIDE SEQUENCE [LARGE SCALE GENOMIC DNA]</scope>
    <source>
        <strain evidence="4 5">CBS 268.59</strain>
    </source>
</reference>
<evidence type="ECO:0000256" key="2">
    <source>
        <dbReference type="SAM" id="MobiDB-lite"/>
    </source>
</evidence>
<evidence type="ECO:0000313" key="5">
    <source>
        <dbReference type="Proteomes" id="UP000469558"/>
    </source>
</evidence>
<accession>A0A8T9BZ40</accession>
<dbReference type="PANTHER" id="PTHR28063:SF1">
    <property type="entry name" value="RNA POLYMERASE II NUCLEAR LOCALIZATION PROTEIN IWR1"/>
    <property type="match status" value="1"/>
</dbReference>
<evidence type="ECO:0000259" key="3">
    <source>
        <dbReference type="Pfam" id="PF08574"/>
    </source>
</evidence>
<dbReference type="PANTHER" id="PTHR28063">
    <property type="entry name" value="RNA POLYMERASE II NUCLEAR LOCALIZATION PROTEIN IWR1"/>
    <property type="match status" value="1"/>
</dbReference>
<feature type="compositionally biased region" description="Acidic residues" evidence="2">
    <location>
        <begin position="419"/>
        <end position="436"/>
    </location>
</feature>
<organism evidence="4 5">
    <name type="scientific">Lachnellula suecica</name>
    <dbReference type="NCBI Taxonomy" id="602035"/>
    <lineage>
        <taxon>Eukaryota</taxon>
        <taxon>Fungi</taxon>
        <taxon>Dikarya</taxon>
        <taxon>Ascomycota</taxon>
        <taxon>Pezizomycotina</taxon>
        <taxon>Leotiomycetes</taxon>
        <taxon>Helotiales</taxon>
        <taxon>Lachnaceae</taxon>
        <taxon>Lachnellula</taxon>
    </lineage>
</organism>
<dbReference type="EMBL" id="QGMK01002034">
    <property type="protein sequence ID" value="TVY62253.1"/>
    <property type="molecule type" value="Genomic_DNA"/>
</dbReference>
<keyword evidence="5" id="KW-1185">Reference proteome</keyword>
<feature type="region of interest" description="Disordered" evidence="2">
    <location>
        <begin position="271"/>
        <end position="312"/>
    </location>
</feature>
<dbReference type="OrthoDB" id="6255506at2759"/>
<gene>
    <name evidence="4" type="ORF">LSUE1_G009733</name>
</gene>
<feature type="compositionally biased region" description="Polar residues" evidence="2">
    <location>
        <begin position="70"/>
        <end position="91"/>
    </location>
</feature>
<dbReference type="GO" id="GO:0005737">
    <property type="term" value="C:cytoplasm"/>
    <property type="evidence" value="ECO:0007669"/>
    <property type="project" value="TreeGrafter"/>
</dbReference>
<dbReference type="AlphaFoldDB" id="A0A8T9BZ40"/>
<feature type="region of interest" description="Disordered" evidence="2">
    <location>
        <begin position="359"/>
        <end position="446"/>
    </location>
</feature>
<protein>
    <recommendedName>
        <fullName evidence="3">Transcription factor Iwr1 domain-containing protein</fullName>
    </recommendedName>
</protein>
<name>A0A8T9BZ40_9HELO</name>
<evidence type="ECO:0000313" key="4">
    <source>
        <dbReference type="EMBL" id="TVY62253.1"/>
    </source>
</evidence>
<dbReference type="Pfam" id="PF08574">
    <property type="entry name" value="Iwr1"/>
    <property type="match status" value="1"/>
</dbReference>
<dbReference type="Proteomes" id="UP000469558">
    <property type="component" value="Unassembled WGS sequence"/>
</dbReference>
<comment type="caution">
    <text evidence="4">The sequence shown here is derived from an EMBL/GenBank/DDBJ whole genome shotgun (WGS) entry which is preliminary data.</text>
</comment>